<dbReference type="RefSeq" id="WP_154238607.1">
    <property type="nucleotide sequence ID" value="NZ_WKPI01000010.1"/>
</dbReference>
<organism evidence="1 3">
    <name type="scientific">Holdemania massiliensis</name>
    <dbReference type="NCBI Taxonomy" id="1468449"/>
    <lineage>
        <taxon>Bacteria</taxon>
        <taxon>Bacillati</taxon>
        <taxon>Bacillota</taxon>
        <taxon>Erysipelotrichia</taxon>
        <taxon>Erysipelotrichales</taxon>
        <taxon>Erysipelotrichaceae</taxon>
        <taxon>Holdemania</taxon>
    </lineage>
</organism>
<evidence type="ECO:0000313" key="2">
    <source>
        <dbReference type="EMBL" id="MSC32968.1"/>
    </source>
</evidence>
<evidence type="ECO:0000313" key="4">
    <source>
        <dbReference type="Proteomes" id="UP000480929"/>
    </source>
</evidence>
<keyword evidence="4" id="KW-1185">Reference proteome</keyword>
<comment type="caution">
    <text evidence="1">The sequence shown here is derived from an EMBL/GenBank/DDBJ whole genome shotgun (WGS) entry which is preliminary data.</text>
</comment>
<dbReference type="Proteomes" id="UP000433575">
    <property type="component" value="Unassembled WGS sequence"/>
</dbReference>
<dbReference type="EMBL" id="WKPJ01000009">
    <property type="protein sequence ID" value="MSA89290.1"/>
    <property type="molecule type" value="Genomic_DNA"/>
</dbReference>
<gene>
    <name evidence="2" type="ORF">GKD88_07525</name>
    <name evidence="1" type="ORF">GKE08_08120</name>
</gene>
<dbReference type="Proteomes" id="UP000480929">
    <property type="component" value="Unassembled WGS sequence"/>
</dbReference>
<evidence type="ECO:0000313" key="3">
    <source>
        <dbReference type="Proteomes" id="UP000433575"/>
    </source>
</evidence>
<protein>
    <submittedName>
        <fullName evidence="1">Uncharacterized protein</fullName>
    </submittedName>
</protein>
<name>A0A6N7S6P1_9FIRM</name>
<evidence type="ECO:0000313" key="1">
    <source>
        <dbReference type="EMBL" id="MSA89290.1"/>
    </source>
</evidence>
<dbReference type="AlphaFoldDB" id="A0A6N7S6P1"/>
<sequence>MRTEQIASLITNLCDHIFPGETEEQMAESIQAICLIKELAECLKNKKIDPDVIAKAEHFLK</sequence>
<reference evidence="3 4" key="1">
    <citation type="journal article" date="2019" name="Nat. Med.">
        <title>A library of human gut bacterial isolates paired with longitudinal multiomics data enables mechanistic microbiome research.</title>
        <authorList>
            <person name="Poyet M."/>
            <person name="Groussin M."/>
            <person name="Gibbons S.M."/>
            <person name="Avila-Pacheco J."/>
            <person name="Jiang X."/>
            <person name="Kearney S.M."/>
            <person name="Perrotta A.R."/>
            <person name="Berdy B."/>
            <person name="Zhao S."/>
            <person name="Lieberman T.D."/>
            <person name="Swanson P.K."/>
            <person name="Smith M."/>
            <person name="Roesemann S."/>
            <person name="Alexander J.E."/>
            <person name="Rich S.A."/>
            <person name="Livny J."/>
            <person name="Vlamakis H."/>
            <person name="Clish C."/>
            <person name="Bullock K."/>
            <person name="Deik A."/>
            <person name="Scott J."/>
            <person name="Pierce K.A."/>
            <person name="Xavier R.J."/>
            <person name="Alm E.J."/>
        </authorList>
    </citation>
    <scope>NUCLEOTIDE SEQUENCE [LARGE SCALE GENOMIC DNA]</scope>
    <source>
        <strain evidence="1 3">BIOML-A4</strain>
        <strain evidence="2 4">BIOML-A5</strain>
    </source>
</reference>
<accession>A0A6N7S6P1</accession>
<proteinExistence type="predicted"/>
<dbReference type="EMBL" id="WKPI01000010">
    <property type="protein sequence ID" value="MSC32968.1"/>
    <property type="molecule type" value="Genomic_DNA"/>
</dbReference>